<dbReference type="SUPFAM" id="SSF51905">
    <property type="entry name" value="FAD/NAD(P)-binding domain"/>
    <property type="match status" value="1"/>
</dbReference>
<keyword evidence="3" id="KW-1185">Reference proteome</keyword>
<accession>B4N6K4</accession>
<protein>
    <recommendedName>
        <fullName evidence="1">Amine oxidase domain-containing protein</fullName>
    </recommendedName>
</protein>
<reference evidence="2 3" key="1">
    <citation type="journal article" date="2007" name="Nature">
        <title>Evolution of genes and genomes on the Drosophila phylogeny.</title>
        <authorList>
            <consortium name="Drosophila 12 Genomes Consortium"/>
            <person name="Clark A.G."/>
            <person name="Eisen M.B."/>
            <person name="Smith D.R."/>
            <person name="Bergman C.M."/>
            <person name="Oliver B."/>
            <person name="Markow T.A."/>
            <person name="Kaufman T.C."/>
            <person name="Kellis M."/>
            <person name="Gelbart W."/>
            <person name="Iyer V.N."/>
            <person name="Pollard D.A."/>
            <person name="Sackton T.B."/>
            <person name="Larracuente A.M."/>
            <person name="Singh N.D."/>
            <person name="Abad J.P."/>
            <person name="Abt D.N."/>
            <person name="Adryan B."/>
            <person name="Aguade M."/>
            <person name="Akashi H."/>
            <person name="Anderson W.W."/>
            <person name="Aquadro C.F."/>
            <person name="Ardell D.H."/>
            <person name="Arguello R."/>
            <person name="Artieri C.G."/>
            <person name="Barbash D.A."/>
            <person name="Barker D."/>
            <person name="Barsanti P."/>
            <person name="Batterham P."/>
            <person name="Batzoglou S."/>
            <person name="Begun D."/>
            <person name="Bhutkar A."/>
            <person name="Blanco E."/>
            <person name="Bosak S.A."/>
            <person name="Bradley R.K."/>
            <person name="Brand A.D."/>
            <person name="Brent M.R."/>
            <person name="Brooks A.N."/>
            <person name="Brown R.H."/>
            <person name="Butlin R.K."/>
            <person name="Caggese C."/>
            <person name="Calvi B.R."/>
            <person name="Bernardo de Carvalho A."/>
            <person name="Caspi A."/>
            <person name="Castrezana S."/>
            <person name="Celniker S.E."/>
            <person name="Chang J.L."/>
            <person name="Chapple C."/>
            <person name="Chatterji S."/>
            <person name="Chinwalla A."/>
            <person name="Civetta A."/>
            <person name="Clifton S.W."/>
            <person name="Comeron J.M."/>
            <person name="Costello J.C."/>
            <person name="Coyne J.A."/>
            <person name="Daub J."/>
            <person name="David R.G."/>
            <person name="Delcher A.L."/>
            <person name="Delehaunty K."/>
            <person name="Do C.B."/>
            <person name="Ebling H."/>
            <person name="Edwards K."/>
            <person name="Eickbush T."/>
            <person name="Evans J.D."/>
            <person name="Filipski A."/>
            <person name="Findeiss S."/>
            <person name="Freyhult E."/>
            <person name="Fulton L."/>
            <person name="Fulton R."/>
            <person name="Garcia A.C."/>
            <person name="Gardiner A."/>
            <person name="Garfield D.A."/>
            <person name="Garvin B.E."/>
            <person name="Gibson G."/>
            <person name="Gilbert D."/>
            <person name="Gnerre S."/>
            <person name="Godfrey J."/>
            <person name="Good R."/>
            <person name="Gotea V."/>
            <person name="Gravely B."/>
            <person name="Greenberg A.J."/>
            <person name="Griffiths-Jones S."/>
            <person name="Gross S."/>
            <person name="Guigo R."/>
            <person name="Gustafson E.A."/>
            <person name="Haerty W."/>
            <person name="Hahn M.W."/>
            <person name="Halligan D.L."/>
            <person name="Halpern A.L."/>
            <person name="Halter G.M."/>
            <person name="Han M.V."/>
            <person name="Heger A."/>
            <person name="Hillier L."/>
            <person name="Hinrichs A.S."/>
            <person name="Holmes I."/>
            <person name="Hoskins R.A."/>
            <person name="Hubisz M.J."/>
            <person name="Hultmark D."/>
            <person name="Huntley M.A."/>
            <person name="Jaffe D.B."/>
            <person name="Jagadeeshan S."/>
            <person name="Jeck W.R."/>
            <person name="Johnson J."/>
            <person name="Jones C.D."/>
            <person name="Jordan W.C."/>
            <person name="Karpen G.H."/>
            <person name="Kataoka E."/>
            <person name="Keightley P.D."/>
            <person name="Kheradpour P."/>
            <person name="Kirkness E.F."/>
            <person name="Koerich L.B."/>
            <person name="Kristiansen K."/>
            <person name="Kudrna D."/>
            <person name="Kulathinal R.J."/>
            <person name="Kumar S."/>
            <person name="Kwok R."/>
            <person name="Lander E."/>
            <person name="Langley C.H."/>
            <person name="Lapoint R."/>
            <person name="Lazzaro B.P."/>
            <person name="Lee S.J."/>
            <person name="Levesque L."/>
            <person name="Li R."/>
            <person name="Lin C.F."/>
            <person name="Lin M.F."/>
            <person name="Lindblad-Toh K."/>
            <person name="Llopart A."/>
            <person name="Long M."/>
            <person name="Low L."/>
            <person name="Lozovsky E."/>
            <person name="Lu J."/>
            <person name="Luo M."/>
            <person name="Machado C.A."/>
            <person name="Makalowski W."/>
            <person name="Marzo M."/>
            <person name="Matsuda M."/>
            <person name="Matzkin L."/>
            <person name="McAllister B."/>
            <person name="McBride C.S."/>
            <person name="McKernan B."/>
            <person name="McKernan K."/>
            <person name="Mendez-Lago M."/>
            <person name="Minx P."/>
            <person name="Mollenhauer M.U."/>
            <person name="Montooth K."/>
            <person name="Mount S.M."/>
            <person name="Mu X."/>
            <person name="Myers E."/>
            <person name="Negre B."/>
            <person name="Newfeld S."/>
            <person name="Nielsen R."/>
            <person name="Noor M.A."/>
            <person name="O'Grady P."/>
            <person name="Pachter L."/>
            <person name="Papaceit M."/>
            <person name="Parisi M.J."/>
            <person name="Parisi M."/>
            <person name="Parts L."/>
            <person name="Pedersen J.S."/>
            <person name="Pesole G."/>
            <person name="Phillippy A.M."/>
            <person name="Ponting C.P."/>
            <person name="Pop M."/>
            <person name="Porcelli D."/>
            <person name="Powell J.R."/>
            <person name="Prohaska S."/>
            <person name="Pruitt K."/>
            <person name="Puig M."/>
            <person name="Quesneville H."/>
            <person name="Ram K.R."/>
            <person name="Rand D."/>
            <person name="Rasmussen M.D."/>
            <person name="Reed L.K."/>
            <person name="Reenan R."/>
            <person name="Reily A."/>
            <person name="Remington K.A."/>
            <person name="Rieger T.T."/>
            <person name="Ritchie M.G."/>
            <person name="Robin C."/>
            <person name="Rogers Y.H."/>
            <person name="Rohde C."/>
            <person name="Rozas J."/>
            <person name="Rubenfield M.J."/>
            <person name="Ruiz A."/>
            <person name="Russo S."/>
            <person name="Salzberg S.L."/>
            <person name="Sanchez-Gracia A."/>
            <person name="Saranga D.J."/>
            <person name="Sato H."/>
            <person name="Schaeffer S.W."/>
            <person name="Schatz M.C."/>
            <person name="Schlenke T."/>
            <person name="Schwartz R."/>
            <person name="Segarra C."/>
            <person name="Singh R.S."/>
            <person name="Sirot L."/>
            <person name="Sirota M."/>
            <person name="Sisneros N.B."/>
            <person name="Smith C.D."/>
            <person name="Smith T.F."/>
            <person name="Spieth J."/>
            <person name="Stage D.E."/>
            <person name="Stark A."/>
            <person name="Stephan W."/>
            <person name="Strausberg R.L."/>
            <person name="Strempel S."/>
            <person name="Sturgill D."/>
            <person name="Sutton G."/>
            <person name="Sutton G.G."/>
            <person name="Tao W."/>
            <person name="Teichmann S."/>
            <person name="Tobari Y.N."/>
            <person name="Tomimura Y."/>
            <person name="Tsolas J.M."/>
            <person name="Valente V.L."/>
            <person name="Venter E."/>
            <person name="Venter J.C."/>
            <person name="Vicario S."/>
            <person name="Vieira F.G."/>
            <person name="Vilella A.J."/>
            <person name="Villasante A."/>
            <person name="Walenz B."/>
            <person name="Wang J."/>
            <person name="Wasserman M."/>
            <person name="Watts T."/>
            <person name="Wilson D."/>
            <person name="Wilson R.K."/>
            <person name="Wing R.A."/>
            <person name="Wolfner M.F."/>
            <person name="Wong A."/>
            <person name="Wong G.K."/>
            <person name="Wu C.I."/>
            <person name="Wu G."/>
            <person name="Yamamoto D."/>
            <person name="Yang H.P."/>
            <person name="Yang S.P."/>
            <person name="Yorke J.A."/>
            <person name="Yoshida K."/>
            <person name="Zdobnov E."/>
            <person name="Zhang P."/>
            <person name="Zhang Y."/>
            <person name="Zimin A.V."/>
            <person name="Baldwin J."/>
            <person name="Abdouelleil A."/>
            <person name="Abdulkadir J."/>
            <person name="Abebe A."/>
            <person name="Abera B."/>
            <person name="Abreu J."/>
            <person name="Acer S.C."/>
            <person name="Aftuck L."/>
            <person name="Alexander A."/>
            <person name="An P."/>
            <person name="Anderson E."/>
            <person name="Anderson S."/>
            <person name="Arachi H."/>
            <person name="Azer M."/>
            <person name="Bachantsang P."/>
            <person name="Barry A."/>
            <person name="Bayul T."/>
            <person name="Berlin A."/>
            <person name="Bessette D."/>
            <person name="Bloom T."/>
            <person name="Blye J."/>
            <person name="Boguslavskiy L."/>
            <person name="Bonnet C."/>
            <person name="Boukhgalter B."/>
            <person name="Bourzgui I."/>
            <person name="Brown A."/>
            <person name="Cahill P."/>
            <person name="Channer S."/>
            <person name="Cheshatsang Y."/>
            <person name="Chuda L."/>
            <person name="Citroen M."/>
            <person name="Collymore A."/>
            <person name="Cooke P."/>
            <person name="Costello M."/>
            <person name="D'Aco K."/>
            <person name="Daza R."/>
            <person name="De Haan G."/>
            <person name="DeGray S."/>
            <person name="DeMaso C."/>
            <person name="Dhargay N."/>
            <person name="Dooley K."/>
            <person name="Dooley E."/>
            <person name="Doricent M."/>
            <person name="Dorje P."/>
            <person name="Dorjee K."/>
            <person name="Dupes A."/>
            <person name="Elong R."/>
            <person name="Falk J."/>
            <person name="Farina A."/>
            <person name="Faro S."/>
            <person name="Ferguson D."/>
            <person name="Fisher S."/>
            <person name="Foley C.D."/>
            <person name="Franke A."/>
            <person name="Friedrich D."/>
            <person name="Gadbois L."/>
            <person name="Gearin G."/>
            <person name="Gearin C.R."/>
            <person name="Giannoukos G."/>
            <person name="Goode T."/>
            <person name="Graham J."/>
            <person name="Grandbois E."/>
            <person name="Grewal S."/>
            <person name="Gyaltsen K."/>
            <person name="Hafez N."/>
            <person name="Hagos B."/>
            <person name="Hall J."/>
            <person name="Henson C."/>
            <person name="Hollinger A."/>
            <person name="Honan T."/>
            <person name="Huard M.D."/>
            <person name="Hughes L."/>
            <person name="Hurhula B."/>
            <person name="Husby M.E."/>
            <person name="Kamat A."/>
            <person name="Kanga B."/>
            <person name="Kashin S."/>
            <person name="Khazanovich D."/>
            <person name="Kisner P."/>
            <person name="Lance K."/>
            <person name="Lara M."/>
            <person name="Lee W."/>
            <person name="Lennon N."/>
            <person name="Letendre F."/>
            <person name="LeVine R."/>
            <person name="Lipovsky A."/>
            <person name="Liu X."/>
            <person name="Liu J."/>
            <person name="Liu S."/>
            <person name="Lokyitsang T."/>
            <person name="Lokyitsang Y."/>
            <person name="Lubonja R."/>
            <person name="Lui A."/>
            <person name="MacDonald P."/>
            <person name="Magnisalis V."/>
            <person name="Maru K."/>
            <person name="Matthews C."/>
            <person name="McCusker W."/>
            <person name="McDonough S."/>
            <person name="Mehta T."/>
            <person name="Meldrim J."/>
            <person name="Meneus L."/>
            <person name="Mihai O."/>
            <person name="Mihalev A."/>
            <person name="Mihova T."/>
            <person name="Mittelman R."/>
            <person name="Mlenga V."/>
            <person name="Montmayeur A."/>
            <person name="Mulrain L."/>
            <person name="Navidi A."/>
            <person name="Naylor J."/>
            <person name="Negash T."/>
            <person name="Nguyen T."/>
            <person name="Nguyen N."/>
            <person name="Nicol R."/>
            <person name="Norbu C."/>
            <person name="Norbu N."/>
            <person name="Novod N."/>
            <person name="O'Neill B."/>
            <person name="Osman S."/>
            <person name="Markiewicz E."/>
            <person name="Oyono O.L."/>
            <person name="Patti C."/>
            <person name="Phunkhang P."/>
            <person name="Pierre F."/>
            <person name="Priest M."/>
            <person name="Raghuraman S."/>
            <person name="Rege F."/>
            <person name="Reyes R."/>
            <person name="Rise C."/>
            <person name="Rogov P."/>
            <person name="Ross K."/>
            <person name="Ryan E."/>
            <person name="Settipalli S."/>
            <person name="Shea T."/>
            <person name="Sherpa N."/>
            <person name="Shi L."/>
            <person name="Shih D."/>
            <person name="Sparrow T."/>
            <person name="Spaulding J."/>
            <person name="Stalker J."/>
            <person name="Stange-Thomann N."/>
            <person name="Stavropoulos S."/>
            <person name="Stone C."/>
            <person name="Strader C."/>
            <person name="Tesfaye S."/>
            <person name="Thomson T."/>
            <person name="Thoulutsang Y."/>
            <person name="Thoulutsang D."/>
            <person name="Topham K."/>
            <person name="Topping I."/>
            <person name="Tsamla T."/>
            <person name="Vassiliev H."/>
            <person name="Vo A."/>
            <person name="Wangchuk T."/>
            <person name="Wangdi T."/>
            <person name="Weiand M."/>
            <person name="Wilkinson J."/>
            <person name="Wilson A."/>
            <person name="Yadav S."/>
            <person name="Young G."/>
            <person name="Yu Q."/>
            <person name="Zembek L."/>
            <person name="Zhong D."/>
            <person name="Zimmer A."/>
            <person name="Zwirko Z."/>
            <person name="Jaffe D.B."/>
            <person name="Alvarez P."/>
            <person name="Brockman W."/>
            <person name="Butler J."/>
            <person name="Chin C."/>
            <person name="Gnerre S."/>
            <person name="Grabherr M."/>
            <person name="Kleber M."/>
            <person name="Mauceli E."/>
            <person name="MacCallum I."/>
        </authorList>
    </citation>
    <scope>NUCLEOTIDE SEQUENCE [LARGE SCALE GENOMIC DNA]</scope>
    <source>
        <strain evidence="3">Tucson 14030-0811.24</strain>
    </source>
</reference>
<dbReference type="InterPro" id="IPR036188">
    <property type="entry name" value="FAD/NAD-bd_sf"/>
</dbReference>
<dbReference type="PhylomeDB" id="B4N6K4"/>
<dbReference type="OrthoDB" id="5046242at2759"/>
<dbReference type="SUPFAM" id="SSF54373">
    <property type="entry name" value="FAD-linked reductases, C-terminal domain"/>
    <property type="match status" value="1"/>
</dbReference>
<dbReference type="Gene3D" id="3.50.50.60">
    <property type="entry name" value="FAD/NAD(P)-binding domain"/>
    <property type="match status" value="1"/>
</dbReference>
<dbReference type="Proteomes" id="UP000007798">
    <property type="component" value="Unassembled WGS sequence"/>
</dbReference>
<evidence type="ECO:0000313" key="2">
    <source>
        <dbReference type="EMBL" id="EDW79993.1"/>
    </source>
</evidence>
<dbReference type="InterPro" id="IPR002937">
    <property type="entry name" value="Amino_oxidase"/>
</dbReference>
<dbReference type="eggNOG" id="KOG0685">
    <property type="taxonomic scope" value="Eukaryota"/>
</dbReference>
<dbReference type="KEGG" id="dwi:6646337"/>
<dbReference type="InParanoid" id="B4N6K4"/>
<proteinExistence type="predicted"/>
<dbReference type="Pfam" id="PF01593">
    <property type="entry name" value="Amino_oxidase"/>
    <property type="match status" value="1"/>
</dbReference>
<dbReference type="EMBL" id="CH964161">
    <property type="protein sequence ID" value="EDW79993.1"/>
    <property type="molecule type" value="Genomic_DNA"/>
</dbReference>
<dbReference type="AlphaFoldDB" id="B4N6K4"/>
<dbReference type="OMA" id="TIRCENG"/>
<dbReference type="PANTHER" id="PTHR10742:SF398">
    <property type="entry name" value="AMINE OXIDASE DOMAIN-CONTAINING PROTEIN-RELATED"/>
    <property type="match status" value="1"/>
</dbReference>
<evidence type="ECO:0000259" key="1">
    <source>
        <dbReference type="Pfam" id="PF01593"/>
    </source>
</evidence>
<dbReference type="HOGENOM" id="CLU_004498_2_3_1"/>
<sequence>MGKTKETARIVIIGAGASGLAAGTRLLELGFKDVQIIDAKDRIGGRIHTVEFGDNVVDLGGQWCHGEKGNVIYELVKDLNVLDRTGDFYSSTIYVRSNKEILPQQTSNILRSIAAKYAPEGTEGLKGSLDDYVTPKYWSEVAKQLPSLDSEVAKEALRTIKLMLCSWKTCNNLADVSPISYALPSEGDNLLNWRDKGFASFFTILMKADPNKPDDFGVLNGHVTLNKCIAEINLSGSDDVTIRCENGEIIKADHVIYTGSLGYLKEHHRTLFVPALPEAKVRAIDGLKLGTLDKFYLEFAAAPTPNEYVGFDFLWLDKDLEDLRKTEYFWLESIRGFHRVTHQPRLLEGWIIGEHAQHMETLTEEKVQEGLLWLFSKFLNYKLPKLKGIKRTQFYMSPYFRGSVSYRSILADKLQTGPWDLETPLTAANGRPRLQFAGEASSKTHNSSVNGAVETGWREADRLKQYYLK</sequence>
<dbReference type="GO" id="GO:0046592">
    <property type="term" value="F:polyamine oxidase activity"/>
    <property type="evidence" value="ECO:0007669"/>
    <property type="project" value="TreeGrafter"/>
</dbReference>
<organism evidence="2 3">
    <name type="scientific">Drosophila willistoni</name>
    <name type="common">Fruit fly</name>
    <dbReference type="NCBI Taxonomy" id="7260"/>
    <lineage>
        <taxon>Eukaryota</taxon>
        <taxon>Metazoa</taxon>
        <taxon>Ecdysozoa</taxon>
        <taxon>Arthropoda</taxon>
        <taxon>Hexapoda</taxon>
        <taxon>Insecta</taxon>
        <taxon>Pterygota</taxon>
        <taxon>Neoptera</taxon>
        <taxon>Endopterygota</taxon>
        <taxon>Diptera</taxon>
        <taxon>Brachycera</taxon>
        <taxon>Muscomorpha</taxon>
        <taxon>Ephydroidea</taxon>
        <taxon>Drosophilidae</taxon>
        <taxon>Drosophila</taxon>
        <taxon>Sophophora</taxon>
    </lineage>
</organism>
<gene>
    <name evidence="2" type="primary">Dwil\GK12300</name>
    <name evidence="2" type="ORF">Dwil_GK12300</name>
</gene>
<dbReference type="Gene3D" id="3.90.660.10">
    <property type="match status" value="1"/>
</dbReference>
<name>B4N6K4_DROWI</name>
<feature type="domain" description="Amine oxidase" evidence="1">
    <location>
        <begin position="18"/>
        <end position="463"/>
    </location>
</feature>
<dbReference type="STRING" id="7260.B4N6K4"/>
<dbReference type="PANTHER" id="PTHR10742">
    <property type="entry name" value="FLAVIN MONOAMINE OXIDASE"/>
    <property type="match status" value="1"/>
</dbReference>
<dbReference type="InterPro" id="IPR050281">
    <property type="entry name" value="Flavin_monoamine_oxidase"/>
</dbReference>
<evidence type="ECO:0000313" key="3">
    <source>
        <dbReference type="Proteomes" id="UP000007798"/>
    </source>
</evidence>
<keyword evidence="2" id="KW-0560">Oxidoreductase</keyword>